<dbReference type="GeneID" id="14695672"/>
<reference evidence="13 14" key="1">
    <citation type="journal article" date="2012" name="Nat. Genet.">
        <title>Plasmodium cynomolgi genome sequences provide insight into Plasmodium vivax and the monkey malaria clade.</title>
        <authorList>
            <person name="Tachibana S."/>
            <person name="Sullivan S.A."/>
            <person name="Kawai S."/>
            <person name="Nakamura S."/>
            <person name="Kim H.R."/>
            <person name="Goto N."/>
            <person name="Arisue N."/>
            <person name="Palacpac N.M.Q."/>
            <person name="Honma H."/>
            <person name="Yagi M."/>
            <person name="Tougan T."/>
            <person name="Katakai Y."/>
            <person name="Kaneko O."/>
            <person name="Mita T."/>
            <person name="Kita K."/>
            <person name="Yasutomi Y."/>
            <person name="Sutton P.L."/>
            <person name="Shakhbatyan R."/>
            <person name="Horii T."/>
            <person name="Yasunaga T."/>
            <person name="Barnwell J.W."/>
            <person name="Escalante A.A."/>
            <person name="Carlton J.M."/>
            <person name="Tanabe K."/>
        </authorList>
    </citation>
    <scope>NUCLEOTIDE SEQUENCE [LARGE SCALE GENOMIC DNA]</scope>
    <source>
        <strain evidence="13 14">B</strain>
    </source>
</reference>
<evidence type="ECO:0000256" key="7">
    <source>
        <dbReference type="ARBA" id="ARBA00022692"/>
    </source>
</evidence>
<evidence type="ECO:0000256" key="10">
    <source>
        <dbReference type="ARBA" id="ARBA00023136"/>
    </source>
</evidence>
<dbReference type="Pfam" id="PF04188">
    <property type="entry name" value="Mannosyl_trans2"/>
    <property type="match status" value="2"/>
</dbReference>
<dbReference type="GO" id="GO:0031501">
    <property type="term" value="C:mannosyltransferase complex"/>
    <property type="evidence" value="ECO:0007669"/>
    <property type="project" value="TreeGrafter"/>
</dbReference>
<protein>
    <recommendedName>
        <fullName evidence="11">GPI mannosyltransferase 2</fullName>
        <ecNumber evidence="11">2.4.1.-</ecNumber>
    </recommendedName>
</protein>
<feature type="transmembrane region" description="Helical" evidence="11">
    <location>
        <begin position="502"/>
        <end position="520"/>
    </location>
</feature>
<dbReference type="VEuPathDB" id="PlasmoDB:PCYB_147180"/>
<sequence length="552" mass="62607">MRDEGRAVQEGEEHDQQGEQQGEQQEEAEAKAEAEAEAAKTKLNLPADVLTVAATALIVRALTAGYTIIWSKLINSYKSSNDLLCDEERCTLWNYLKCFSSWDGEYFLRLSLNETEYLYEQNHAFFPALPLVVGYLKRLLKGGFPNVSACSMYVLIAIIANIFLFVLSAIGLYLFVFTTSLSVRATHMGASSPEVSFKGERSENGAKSERSEKGAKGERSAKKKANYTHNAKSVKDCRRLSFMAALLFTFNIGNIHMSSFYSEGFFSCLSIWGFTFLQWSVNVNKGSSAFFELLAVVSFSVASFFRSNGILFLIPLFVHCLRTCAFCVHCAGVVSLGREPHRRTDGAQLLSHPSEGEQLLSHSSDGAQLLSHPSDGAQLLSLFSEKRVFLKFALHWGKALLEAALVVLPLLTFQAYAYYLYCVEGYDNPWREKHKKFHNFFLSFWANPLEYANGSRYTHRQDQLMIRRPWCEKTIPFIYNYIQDKYWDVKFLKFLRSPSGNVLYALPVYFMSFHAVHHFLRHPTFTGGQAPFFLFSPFLGEVLHLGVLCLYL</sequence>
<keyword evidence="7 11" id="KW-0812">Transmembrane</keyword>
<evidence type="ECO:0000256" key="4">
    <source>
        <dbReference type="ARBA" id="ARBA00022502"/>
    </source>
</evidence>
<keyword evidence="14" id="KW-1185">Reference proteome</keyword>
<gene>
    <name evidence="13" type="ORF">PCYB_147180</name>
</gene>
<dbReference type="PANTHER" id="PTHR12468:SF2">
    <property type="entry name" value="GPI MANNOSYLTRANSFERASE 2"/>
    <property type="match status" value="1"/>
</dbReference>
<feature type="compositionally biased region" description="Basic and acidic residues" evidence="12">
    <location>
        <begin position="197"/>
        <end position="220"/>
    </location>
</feature>
<evidence type="ECO:0000256" key="5">
    <source>
        <dbReference type="ARBA" id="ARBA00022676"/>
    </source>
</evidence>
<keyword evidence="10 11" id="KW-0472">Membrane</keyword>
<dbReference type="EMBL" id="DF157106">
    <property type="protein sequence ID" value="GAB69290.1"/>
    <property type="molecule type" value="Genomic_DNA"/>
</dbReference>
<name>K6V231_PLACD</name>
<proteinExistence type="inferred from homology"/>
<keyword evidence="8 11" id="KW-0256">Endoplasmic reticulum</keyword>
<keyword evidence="4 11" id="KW-0337">GPI-anchor biosynthesis</keyword>
<keyword evidence="9 11" id="KW-1133">Transmembrane helix</keyword>
<evidence type="ECO:0000256" key="3">
    <source>
        <dbReference type="ARBA" id="ARBA00008698"/>
    </source>
</evidence>
<dbReference type="RefSeq" id="XP_004225237.1">
    <property type="nucleotide sequence ID" value="XM_004225189.1"/>
</dbReference>
<comment type="caution">
    <text evidence="11">Lacks conserved residue(s) required for the propagation of feature annotation.</text>
</comment>
<dbReference type="PhylomeDB" id="K6V231"/>
<feature type="region of interest" description="Disordered" evidence="12">
    <location>
        <begin position="1"/>
        <end position="37"/>
    </location>
</feature>
<dbReference type="AlphaFoldDB" id="K6V231"/>
<dbReference type="OrthoDB" id="10252502at2759"/>
<dbReference type="EC" id="2.4.1.-" evidence="11"/>
<dbReference type="GO" id="GO:0005789">
    <property type="term" value="C:endoplasmic reticulum membrane"/>
    <property type="evidence" value="ECO:0007669"/>
    <property type="project" value="UniProtKB-SubCell"/>
</dbReference>
<feature type="transmembrane region" description="Helical" evidence="11">
    <location>
        <begin position="49"/>
        <end position="69"/>
    </location>
</feature>
<comment type="subcellular location">
    <subcellularLocation>
        <location evidence="1 11">Endoplasmic reticulum membrane</location>
        <topology evidence="1 11">Multi-pass membrane protein</topology>
    </subcellularLocation>
</comment>
<dbReference type="Proteomes" id="UP000006319">
    <property type="component" value="Chromosome 14"/>
</dbReference>
<evidence type="ECO:0000313" key="13">
    <source>
        <dbReference type="EMBL" id="GAB69290.1"/>
    </source>
</evidence>
<feature type="compositionally biased region" description="Basic and acidic residues" evidence="12">
    <location>
        <begin position="28"/>
        <end position="37"/>
    </location>
</feature>
<feature type="non-terminal residue" evidence="13">
    <location>
        <position position="552"/>
    </location>
</feature>
<dbReference type="InterPro" id="IPR007315">
    <property type="entry name" value="PIG-V/Gpi18"/>
</dbReference>
<evidence type="ECO:0000256" key="6">
    <source>
        <dbReference type="ARBA" id="ARBA00022679"/>
    </source>
</evidence>
<accession>K6V231</accession>
<comment type="function">
    <text evidence="11">Mannosyltransferase involved in glycosylphosphatidylinositol-anchor biosynthesis.</text>
</comment>
<dbReference type="UniPathway" id="UPA00196"/>
<feature type="transmembrane region" description="Helical" evidence="11">
    <location>
        <begin position="152"/>
        <end position="176"/>
    </location>
</feature>
<keyword evidence="5 11" id="KW-0328">Glycosyltransferase</keyword>
<evidence type="ECO:0000256" key="1">
    <source>
        <dbReference type="ARBA" id="ARBA00004477"/>
    </source>
</evidence>
<dbReference type="GO" id="GO:0004376">
    <property type="term" value="F:GPI mannosyltransferase activity"/>
    <property type="evidence" value="ECO:0007669"/>
    <property type="project" value="InterPro"/>
</dbReference>
<feature type="transmembrane region" description="Helical" evidence="11">
    <location>
        <begin position="264"/>
        <end position="281"/>
    </location>
</feature>
<evidence type="ECO:0000256" key="11">
    <source>
        <dbReference type="RuleBase" id="RU363112"/>
    </source>
</evidence>
<comment type="similarity">
    <text evidence="3 11">Belongs to the PIGV family.</text>
</comment>
<dbReference type="GO" id="GO:0000009">
    <property type="term" value="F:alpha-1,6-mannosyltransferase activity"/>
    <property type="evidence" value="ECO:0007669"/>
    <property type="project" value="InterPro"/>
</dbReference>
<evidence type="ECO:0000256" key="9">
    <source>
        <dbReference type="ARBA" id="ARBA00022989"/>
    </source>
</evidence>
<evidence type="ECO:0000256" key="2">
    <source>
        <dbReference type="ARBA" id="ARBA00004687"/>
    </source>
</evidence>
<organism evidence="13 14">
    <name type="scientific">Plasmodium cynomolgi (strain B)</name>
    <dbReference type="NCBI Taxonomy" id="1120755"/>
    <lineage>
        <taxon>Eukaryota</taxon>
        <taxon>Sar</taxon>
        <taxon>Alveolata</taxon>
        <taxon>Apicomplexa</taxon>
        <taxon>Aconoidasida</taxon>
        <taxon>Haemosporida</taxon>
        <taxon>Plasmodiidae</taxon>
        <taxon>Plasmodium</taxon>
        <taxon>Plasmodium (Plasmodium)</taxon>
    </lineage>
</organism>
<dbReference type="PANTHER" id="PTHR12468">
    <property type="entry name" value="GPI MANNOSYLTRANSFERASE 2"/>
    <property type="match status" value="1"/>
</dbReference>
<keyword evidence="6 11" id="KW-0808">Transferase</keyword>
<evidence type="ECO:0000313" key="14">
    <source>
        <dbReference type="Proteomes" id="UP000006319"/>
    </source>
</evidence>
<feature type="transmembrane region" description="Helical" evidence="11">
    <location>
        <begin position="532"/>
        <end position="551"/>
    </location>
</feature>
<feature type="compositionally biased region" description="Basic and acidic residues" evidence="12">
    <location>
        <begin position="1"/>
        <end position="17"/>
    </location>
</feature>
<dbReference type="eggNOG" id="ENOG502T18H">
    <property type="taxonomic scope" value="Eukaryota"/>
</dbReference>
<comment type="pathway">
    <text evidence="2 11">Glycolipid biosynthesis; glycosylphosphatidylinositol-anchor biosynthesis.</text>
</comment>
<feature type="region of interest" description="Disordered" evidence="12">
    <location>
        <begin position="193"/>
        <end position="227"/>
    </location>
</feature>
<evidence type="ECO:0000256" key="8">
    <source>
        <dbReference type="ARBA" id="ARBA00022824"/>
    </source>
</evidence>
<feature type="transmembrane region" description="Helical" evidence="11">
    <location>
        <begin position="240"/>
        <end position="258"/>
    </location>
</feature>
<dbReference type="GO" id="GO:0006506">
    <property type="term" value="P:GPI anchor biosynthetic process"/>
    <property type="evidence" value="ECO:0007669"/>
    <property type="project" value="UniProtKB-UniPathway"/>
</dbReference>
<dbReference type="KEGG" id="pcy:PCYB_147180"/>
<evidence type="ECO:0000256" key="12">
    <source>
        <dbReference type="SAM" id="MobiDB-lite"/>
    </source>
</evidence>